<reference evidence="3" key="1">
    <citation type="submission" date="2025-08" db="UniProtKB">
        <authorList>
            <consortium name="RefSeq"/>
        </authorList>
    </citation>
    <scope>IDENTIFICATION</scope>
</reference>
<evidence type="ECO:0000256" key="1">
    <source>
        <dbReference type="SAM" id="MobiDB-lite"/>
    </source>
</evidence>
<proteinExistence type="predicted"/>
<keyword evidence="2" id="KW-1185">Reference proteome</keyword>
<name>A0A3Q0J4F8_DIACI</name>
<sequence>MLGRYSFNGMNPKIEEIMKSYCDFDSDEDKGCEEEMDVDVSAKQFARNIKKNKLKKKNVREYLDQQNDLYNSDSTLIQTIASKFSKGKRKKNGEELTEGQSSKKMKFLKPEPE</sequence>
<protein>
    <submittedName>
        <fullName evidence="3">Uncharacterized protein LOC113469718</fullName>
    </submittedName>
</protein>
<evidence type="ECO:0000313" key="2">
    <source>
        <dbReference type="Proteomes" id="UP000079169"/>
    </source>
</evidence>
<dbReference type="GeneID" id="113469718"/>
<accession>A0A3Q0J4F8</accession>
<dbReference type="Proteomes" id="UP000079169">
    <property type="component" value="Unplaced"/>
</dbReference>
<dbReference type="PaxDb" id="121845-A0A3Q0J4F8"/>
<dbReference type="KEGG" id="dci:113469718"/>
<feature type="region of interest" description="Disordered" evidence="1">
    <location>
        <begin position="86"/>
        <end position="113"/>
    </location>
</feature>
<organism evidence="2 3">
    <name type="scientific">Diaphorina citri</name>
    <name type="common">Asian citrus psyllid</name>
    <dbReference type="NCBI Taxonomy" id="121845"/>
    <lineage>
        <taxon>Eukaryota</taxon>
        <taxon>Metazoa</taxon>
        <taxon>Ecdysozoa</taxon>
        <taxon>Arthropoda</taxon>
        <taxon>Hexapoda</taxon>
        <taxon>Insecta</taxon>
        <taxon>Pterygota</taxon>
        <taxon>Neoptera</taxon>
        <taxon>Paraneoptera</taxon>
        <taxon>Hemiptera</taxon>
        <taxon>Sternorrhyncha</taxon>
        <taxon>Psylloidea</taxon>
        <taxon>Psyllidae</taxon>
        <taxon>Diaphorininae</taxon>
        <taxon>Diaphorina</taxon>
    </lineage>
</organism>
<dbReference type="RefSeq" id="XP_026683389.1">
    <property type="nucleotide sequence ID" value="XM_026827588.1"/>
</dbReference>
<evidence type="ECO:0000313" key="3">
    <source>
        <dbReference type="RefSeq" id="XP_026683389.1"/>
    </source>
</evidence>
<gene>
    <name evidence="3" type="primary">LOC113469718</name>
</gene>
<dbReference type="AlphaFoldDB" id="A0A3Q0J4F8"/>